<reference evidence="2" key="2">
    <citation type="journal article" date="2023" name="IMA Fungus">
        <title>Comparative genomic study of the Penicillium genus elucidates a diverse pangenome and 15 lateral gene transfer events.</title>
        <authorList>
            <person name="Petersen C."/>
            <person name="Sorensen T."/>
            <person name="Nielsen M.R."/>
            <person name="Sondergaard T.E."/>
            <person name="Sorensen J.L."/>
            <person name="Fitzpatrick D.A."/>
            <person name="Frisvad J.C."/>
            <person name="Nielsen K.L."/>
        </authorList>
    </citation>
    <scope>NUCLEOTIDE SEQUENCE</scope>
    <source>
        <strain evidence="2">IBT 20477</strain>
    </source>
</reference>
<sequence length="136" mass="15088">MRSTSTLIKVNTTKSTAESRAMPVIANIQARSAGGGNGQAQVYIHGGRHQDISVTMPKRPISLGGKTYHAREEQWLSEGDPRQTESRENSRANGPSMVYYQDIVKVEEDLGYTVSSEKRSSQFVAHVSKSLHQLWI</sequence>
<feature type="region of interest" description="Disordered" evidence="1">
    <location>
        <begin position="62"/>
        <end position="94"/>
    </location>
</feature>
<name>A0A9W9J4D6_9EURO</name>
<reference evidence="2" key="1">
    <citation type="submission" date="2022-11" db="EMBL/GenBank/DDBJ databases">
        <authorList>
            <person name="Petersen C."/>
        </authorList>
    </citation>
    <scope>NUCLEOTIDE SEQUENCE</scope>
    <source>
        <strain evidence="2">IBT 20477</strain>
    </source>
</reference>
<comment type="caution">
    <text evidence="2">The sequence shown here is derived from an EMBL/GenBank/DDBJ whole genome shotgun (WGS) entry which is preliminary data.</text>
</comment>
<dbReference type="Proteomes" id="UP001150942">
    <property type="component" value="Unassembled WGS sequence"/>
</dbReference>
<dbReference type="EMBL" id="JAPQKQ010000007">
    <property type="protein sequence ID" value="KAJ5187441.1"/>
    <property type="molecule type" value="Genomic_DNA"/>
</dbReference>
<feature type="compositionally biased region" description="Basic and acidic residues" evidence="1">
    <location>
        <begin position="69"/>
        <end position="90"/>
    </location>
</feature>
<protein>
    <submittedName>
        <fullName evidence="2">Uncharacterized protein</fullName>
    </submittedName>
</protein>
<evidence type="ECO:0000313" key="2">
    <source>
        <dbReference type="EMBL" id="KAJ5187441.1"/>
    </source>
</evidence>
<keyword evidence="3" id="KW-1185">Reference proteome</keyword>
<proteinExistence type="predicted"/>
<accession>A0A9W9J4D6</accession>
<evidence type="ECO:0000313" key="3">
    <source>
        <dbReference type="Proteomes" id="UP001150942"/>
    </source>
</evidence>
<evidence type="ECO:0000256" key="1">
    <source>
        <dbReference type="SAM" id="MobiDB-lite"/>
    </source>
</evidence>
<dbReference type="AlphaFoldDB" id="A0A9W9J4D6"/>
<organism evidence="2 3">
    <name type="scientific">Penicillium cf. viridicatum</name>
    <dbReference type="NCBI Taxonomy" id="2972119"/>
    <lineage>
        <taxon>Eukaryota</taxon>
        <taxon>Fungi</taxon>
        <taxon>Dikarya</taxon>
        <taxon>Ascomycota</taxon>
        <taxon>Pezizomycotina</taxon>
        <taxon>Eurotiomycetes</taxon>
        <taxon>Eurotiomycetidae</taxon>
        <taxon>Eurotiales</taxon>
        <taxon>Aspergillaceae</taxon>
        <taxon>Penicillium</taxon>
    </lineage>
</organism>
<gene>
    <name evidence="2" type="ORF">N7449_010435</name>
</gene>